<organism evidence="1 2">
    <name type="scientific">Homarus americanus</name>
    <name type="common">American lobster</name>
    <dbReference type="NCBI Taxonomy" id="6706"/>
    <lineage>
        <taxon>Eukaryota</taxon>
        <taxon>Metazoa</taxon>
        <taxon>Ecdysozoa</taxon>
        <taxon>Arthropoda</taxon>
        <taxon>Crustacea</taxon>
        <taxon>Multicrustacea</taxon>
        <taxon>Malacostraca</taxon>
        <taxon>Eumalacostraca</taxon>
        <taxon>Eucarida</taxon>
        <taxon>Decapoda</taxon>
        <taxon>Pleocyemata</taxon>
        <taxon>Astacidea</taxon>
        <taxon>Nephropoidea</taxon>
        <taxon>Nephropidae</taxon>
        <taxon>Homarus</taxon>
    </lineage>
</organism>
<dbReference type="AlphaFoldDB" id="A0A8J5JRV1"/>
<keyword evidence="2" id="KW-1185">Reference proteome</keyword>
<name>A0A8J5JRV1_HOMAM</name>
<dbReference type="EMBL" id="JAHLQT010035883">
    <property type="protein sequence ID" value="KAG7158049.1"/>
    <property type="molecule type" value="Genomic_DNA"/>
</dbReference>
<protein>
    <submittedName>
        <fullName evidence="1">Uncharacterized protein</fullName>
    </submittedName>
</protein>
<proteinExistence type="predicted"/>
<reference evidence="1" key="1">
    <citation type="journal article" date="2021" name="Sci. Adv.">
        <title>The American lobster genome reveals insights on longevity, neural, and immune adaptations.</title>
        <authorList>
            <person name="Polinski J.M."/>
            <person name="Zimin A.V."/>
            <person name="Clark K.F."/>
            <person name="Kohn A.B."/>
            <person name="Sadowski N."/>
            <person name="Timp W."/>
            <person name="Ptitsyn A."/>
            <person name="Khanna P."/>
            <person name="Romanova D.Y."/>
            <person name="Williams P."/>
            <person name="Greenwood S.J."/>
            <person name="Moroz L.L."/>
            <person name="Walt D.R."/>
            <person name="Bodnar A.G."/>
        </authorList>
    </citation>
    <scope>NUCLEOTIDE SEQUENCE</scope>
    <source>
        <strain evidence="1">GMGI-L3</strain>
    </source>
</reference>
<sequence length="98" mass="11042">MGPDFSTFYSRNSATTSDTAITNGRCFHNYFFEQALVTSSYHLPVIMTISATPITIPAPPRRIAKQTNWELFNEKATARLEAKDMTILQTIDNQPVTQ</sequence>
<evidence type="ECO:0000313" key="1">
    <source>
        <dbReference type="EMBL" id="KAG7158049.1"/>
    </source>
</evidence>
<comment type="caution">
    <text evidence="1">The sequence shown here is derived from an EMBL/GenBank/DDBJ whole genome shotgun (WGS) entry which is preliminary data.</text>
</comment>
<evidence type="ECO:0000313" key="2">
    <source>
        <dbReference type="Proteomes" id="UP000747542"/>
    </source>
</evidence>
<gene>
    <name evidence="1" type="ORF">Hamer_G023721</name>
</gene>
<accession>A0A8J5JRV1</accession>
<dbReference type="Proteomes" id="UP000747542">
    <property type="component" value="Unassembled WGS sequence"/>
</dbReference>